<dbReference type="EMBL" id="KN822066">
    <property type="protein sequence ID" value="KIM60090.1"/>
    <property type="molecule type" value="Genomic_DNA"/>
</dbReference>
<organism evidence="1 2">
    <name type="scientific">Scleroderma citrinum Foug A</name>
    <dbReference type="NCBI Taxonomy" id="1036808"/>
    <lineage>
        <taxon>Eukaryota</taxon>
        <taxon>Fungi</taxon>
        <taxon>Dikarya</taxon>
        <taxon>Basidiomycota</taxon>
        <taxon>Agaricomycotina</taxon>
        <taxon>Agaricomycetes</taxon>
        <taxon>Agaricomycetidae</taxon>
        <taxon>Boletales</taxon>
        <taxon>Sclerodermatineae</taxon>
        <taxon>Sclerodermataceae</taxon>
        <taxon>Scleroderma</taxon>
    </lineage>
</organism>
<name>A0A0C3DHE3_9AGAM</name>
<reference evidence="1 2" key="1">
    <citation type="submission" date="2014-04" db="EMBL/GenBank/DDBJ databases">
        <authorList>
            <consortium name="DOE Joint Genome Institute"/>
            <person name="Kuo A."/>
            <person name="Kohler A."/>
            <person name="Nagy L.G."/>
            <person name="Floudas D."/>
            <person name="Copeland A."/>
            <person name="Barry K.W."/>
            <person name="Cichocki N."/>
            <person name="Veneault-Fourrey C."/>
            <person name="LaButti K."/>
            <person name="Lindquist E.A."/>
            <person name="Lipzen A."/>
            <person name="Lundell T."/>
            <person name="Morin E."/>
            <person name="Murat C."/>
            <person name="Sun H."/>
            <person name="Tunlid A."/>
            <person name="Henrissat B."/>
            <person name="Grigoriev I.V."/>
            <person name="Hibbett D.S."/>
            <person name="Martin F."/>
            <person name="Nordberg H.P."/>
            <person name="Cantor M.N."/>
            <person name="Hua S.X."/>
        </authorList>
    </citation>
    <scope>NUCLEOTIDE SEQUENCE [LARGE SCALE GENOMIC DNA]</scope>
    <source>
        <strain evidence="1 2">Foug A</strain>
    </source>
</reference>
<sequence length="80" mass="9080">MNREHGDTVEQQLLMRLGSICNHRGRFSGGTHSLFSFYGQNAIFQPVIWAVRRFFGDSFLVSLHWTLDQVGAMPTLVPLS</sequence>
<dbReference type="AlphaFoldDB" id="A0A0C3DHE3"/>
<accession>A0A0C3DHE3</accession>
<evidence type="ECO:0000313" key="1">
    <source>
        <dbReference type="EMBL" id="KIM60090.1"/>
    </source>
</evidence>
<dbReference type="HOGENOM" id="CLU_2591212_0_0_1"/>
<evidence type="ECO:0000313" key="2">
    <source>
        <dbReference type="Proteomes" id="UP000053989"/>
    </source>
</evidence>
<gene>
    <name evidence="1" type="ORF">SCLCIDRAFT_969796</name>
</gene>
<keyword evidence="2" id="KW-1185">Reference proteome</keyword>
<dbReference type="InParanoid" id="A0A0C3DHE3"/>
<dbReference type="Proteomes" id="UP000053989">
    <property type="component" value="Unassembled WGS sequence"/>
</dbReference>
<reference evidence="2" key="2">
    <citation type="submission" date="2015-01" db="EMBL/GenBank/DDBJ databases">
        <title>Evolutionary Origins and Diversification of the Mycorrhizal Mutualists.</title>
        <authorList>
            <consortium name="DOE Joint Genome Institute"/>
            <consortium name="Mycorrhizal Genomics Consortium"/>
            <person name="Kohler A."/>
            <person name="Kuo A."/>
            <person name="Nagy L.G."/>
            <person name="Floudas D."/>
            <person name="Copeland A."/>
            <person name="Barry K.W."/>
            <person name="Cichocki N."/>
            <person name="Veneault-Fourrey C."/>
            <person name="LaButti K."/>
            <person name="Lindquist E.A."/>
            <person name="Lipzen A."/>
            <person name="Lundell T."/>
            <person name="Morin E."/>
            <person name="Murat C."/>
            <person name="Riley R."/>
            <person name="Ohm R."/>
            <person name="Sun H."/>
            <person name="Tunlid A."/>
            <person name="Henrissat B."/>
            <person name="Grigoriev I.V."/>
            <person name="Hibbett D.S."/>
            <person name="Martin F."/>
        </authorList>
    </citation>
    <scope>NUCLEOTIDE SEQUENCE [LARGE SCALE GENOMIC DNA]</scope>
    <source>
        <strain evidence="2">Foug A</strain>
    </source>
</reference>
<protein>
    <submittedName>
        <fullName evidence="1">Uncharacterized protein</fullName>
    </submittedName>
</protein>
<proteinExistence type="predicted"/>